<sequence>MPIKRTSLTFFEKKKLIEAVENGARKTDVAKTFGIPPSTLSNILKKKEEIYEFVGRVPEGGRKRFRPCRFPQVEESLMTWMSECRHQNIPVGGGSLKSRAKSIAASFGIEDFNASEGWLDNFKKRHGISFSAKKNYFGENSSMYDGVC</sequence>
<gene>
    <name evidence="7" type="ORF">GE061_003368</name>
</gene>
<dbReference type="InterPro" id="IPR006600">
    <property type="entry name" value="HTH_CenpB_DNA-bd_dom"/>
</dbReference>
<comment type="subcellular location">
    <subcellularLocation>
        <location evidence="1 4">Nucleus</location>
    </subcellularLocation>
</comment>
<organism evidence="7 8">
    <name type="scientific">Apolygus lucorum</name>
    <name type="common">Small green plant bug</name>
    <name type="synonym">Lygocoris lucorum</name>
    <dbReference type="NCBI Taxonomy" id="248454"/>
    <lineage>
        <taxon>Eukaryota</taxon>
        <taxon>Metazoa</taxon>
        <taxon>Ecdysozoa</taxon>
        <taxon>Arthropoda</taxon>
        <taxon>Hexapoda</taxon>
        <taxon>Insecta</taxon>
        <taxon>Pterygota</taxon>
        <taxon>Neoptera</taxon>
        <taxon>Paraneoptera</taxon>
        <taxon>Hemiptera</taxon>
        <taxon>Heteroptera</taxon>
        <taxon>Panheteroptera</taxon>
        <taxon>Cimicomorpha</taxon>
        <taxon>Miridae</taxon>
        <taxon>Mirini</taxon>
        <taxon>Apolygus</taxon>
    </lineage>
</organism>
<evidence type="ECO:0000256" key="2">
    <source>
        <dbReference type="ARBA" id="ARBA00023125"/>
    </source>
</evidence>
<dbReference type="PANTHER" id="PTHR19303:SF75">
    <property type="entry name" value="HTH CENPB-TYPE DOMAIN-CONTAINING PROTEIN"/>
    <property type="match status" value="1"/>
</dbReference>
<reference evidence="7" key="1">
    <citation type="journal article" date="2021" name="Mol. Ecol. Resour.">
        <title>Apolygus lucorum genome provides insights into omnivorousness and mesophyll feeding.</title>
        <authorList>
            <person name="Liu Y."/>
            <person name="Liu H."/>
            <person name="Wang H."/>
            <person name="Huang T."/>
            <person name="Liu B."/>
            <person name="Yang B."/>
            <person name="Yin L."/>
            <person name="Li B."/>
            <person name="Zhang Y."/>
            <person name="Zhang S."/>
            <person name="Jiang F."/>
            <person name="Zhang X."/>
            <person name="Ren Y."/>
            <person name="Wang B."/>
            <person name="Wang S."/>
            <person name="Lu Y."/>
            <person name="Wu K."/>
            <person name="Fan W."/>
            <person name="Wang G."/>
        </authorList>
    </citation>
    <scope>NUCLEOTIDE SEQUENCE</scope>
    <source>
        <strain evidence="7">12Hb</strain>
    </source>
</reference>
<evidence type="ECO:0000313" key="7">
    <source>
        <dbReference type="EMBL" id="KAF6202960.1"/>
    </source>
</evidence>
<dbReference type="InterPro" id="IPR050863">
    <property type="entry name" value="CenT-Element_Derived"/>
</dbReference>
<dbReference type="Proteomes" id="UP000466442">
    <property type="component" value="Unassembled WGS sequence"/>
</dbReference>
<dbReference type="InterPro" id="IPR009057">
    <property type="entry name" value="Homeodomain-like_sf"/>
</dbReference>
<dbReference type="PROSITE" id="PS51253">
    <property type="entry name" value="HTH_CENPB"/>
    <property type="match status" value="1"/>
</dbReference>
<dbReference type="SUPFAM" id="SSF46689">
    <property type="entry name" value="Homeodomain-like"/>
    <property type="match status" value="2"/>
</dbReference>
<proteinExistence type="predicted"/>
<feature type="DNA-binding region" description="H-T-H motif" evidence="4">
    <location>
        <begin position="26"/>
        <end position="46"/>
    </location>
</feature>
<dbReference type="PROSITE" id="PS50960">
    <property type="entry name" value="HTH_PSQ"/>
    <property type="match status" value="1"/>
</dbReference>
<evidence type="ECO:0000313" key="8">
    <source>
        <dbReference type="Proteomes" id="UP000466442"/>
    </source>
</evidence>
<evidence type="ECO:0000256" key="3">
    <source>
        <dbReference type="ARBA" id="ARBA00023242"/>
    </source>
</evidence>
<keyword evidence="2 4" id="KW-0238">DNA-binding</keyword>
<name>A0A8S9X1B6_APOLU</name>
<dbReference type="AlphaFoldDB" id="A0A8S9X1B6"/>
<dbReference type="OrthoDB" id="6601468at2759"/>
<dbReference type="GO" id="GO:0003677">
    <property type="term" value="F:DNA binding"/>
    <property type="evidence" value="ECO:0007669"/>
    <property type="project" value="UniProtKB-UniRule"/>
</dbReference>
<feature type="domain" description="HTH psq-type" evidence="5">
    <location>
        <begin position="1"/>
        <end position="50"/>
    </location>
</feature>
<dbReference type="InterPro" id="IPR007889">
    <property type="entry name" value="HTH_Psq"/>
</dbReference>
<evidence type="ECO:0008006" key="9">
    <source>
        <dbReference type="Google" id="ProtNLM"/>
    </source>
</evidence>
<feature type="domain" description="HTH CENPB-type" evidence="6">
    <location>
        <begin position="61"/>
        <end position="132"/>
    </location>
</feature>
<protein>
    <recommendedName>
        <fullName evidence="9">HTH CENPB-type domain-containing protein</fullName>
    </recommendedName>
</protein>
<dbReference type="Pfam" id="PF03221">
    <property type="entry name" value="HTH_Tnp_Tc5"/>
    <property type="match status" value="1"/>
</dbReference>
<keyword evidence="8" id="KW-1185">Reference proteome</keyword>
<dbReference type="SMART" id="SM00674">
    <property type="entry name" value="CENPB"/>
    <property type="match status" value="1"/>
</dbReference>
<dbReference type="EMBL" id="WIXP02000011">
    <property type="protein sequence ID" value="KAF6202960.1"/>
    <property type="molecule type" value="Genomic_DNA"/>
</dbReference>
<dbReference type="PANTHER" id="PTHR19303">
    <property type="entry name" value="TRANSPOSON"/>
    <property type="match status" value="1"/>
</dbReference>
<accession>A0A8S9X1B6</accession>
<evidence type="ECO:0000256" key="1">
    <source>
        <dbReference type="ARBA" id="ARBA00004123"/>
    </source>
</evidence>
<comment type="caution">
    <text evidence="7">The sequence shown here is derived from an EMBL/GenBank/DDBJ whole genome shotgun (WGS) entry which is preliminary data.</text>
</comment>
<keyword evidence="3 4" id="KW-0539">Nucleus</keyword>
<dbReference type="GO" id="GO:0005634">
    <property type="term" value="C:nucleus"/>
    <property type="evidence" value="ECO:0007669"/>
    <property type="project" value="UniProtKB-SubCell"/>
</dbReference>
<evidence type="ECO:0000259" key="5">
    <source>
        <dbReference type="PROSITE" id="PS50960"/>
    </source>
</evidence>
<dbReference type="Pfam" id="PF04218">
    <property type="entry name" value="CENP-B_N"/>
    <property type="match status" value="1"/>
</dbReference>
<dbReference type="Gene3D" id="1.10.10.60">
    <property type="entry name" value="Homeodomain-like"/>
    <property type="match status" value="2"/>
</dbReference>
<evidence type="ECO:0000259" key="6">
    <source>
        <dbReference type="PROSITE" id="PS51253"/>
    </source>
</evidence>
<evidence type="ECO:0000256" key="4">
    <source>
        <dbReference type="PROSITE-ProRule" id="PRU00320"/>
    </source>
</evidence>